<dbReference type="InterPro" id="IPR041916">
    <property type="entry name" value="Anti_sigma_zinc_sf"/>
</dbReference>
<dbReference type="AlphaFoldDB" id="A0A7Y9I3M1"/>
<dbReference type="Proteomes" id="UP000569914">
    <property type="component" value="Unassembled WGS sequence"/>
</dbReference>
<feature type="transmembrane region" description="Helical" evidence="3">
    <location>
        <begin position="89"/>
        <end position="111"/>
    </location>
</feature>
<keyword evidence="3" id="KW-1133">Transmembrane helix</keyword>
<protein>
    <recommendedName>
        <fullName evidence="4">Putative zinc-finger domain-containing protein</fullName>
    </recommendedName>
</protein>
<evidence type="ECO:0000256" key="1">
    <source>
        <dbReference type="ARBA" id="ARBA00023015"/>
    </source>
</evidence>
<dbReference type="RefSeq" id="WP_218871064.1">
    <property type="nucleotide sequence ID" value="NZ_JACCBU010000001.1"/>
</dbReference>
<keyword evidence="1" id="KW-0805">Transcription regulation</keyword>
<evidence type="ECO:0000256" key="2">
    <source>
        <dbReference type="ARBA" id="ARBA00023163"/>
    </source>
</evidence>
<evidence type="ECO:0000259" key="4">
    <source>
        <dbReference type="Pfam" id="PF13490"/>
    </source>
</evidence>
<feature type="domain" description="Putative zinc-finger" evidence="4">
    <location>
        <begin position="12"/>
        <end position="37"/>
    </location>
</feature>
<evidence type="ECO:0000256" key="3">
    <source>
        <dbReference type="SAM" id="Phobius"/>
    </source>
</evidence>
<dbReference type="InterPro" id="IPR027383">
    <property type="entry name" value="Znf_put"/>
</dbReference>
<comment type="caution">
    <text evidence="5">The sequence shown here is derived from an EMBL/GenBank/DDBJ whole genome shotgun (WGS) entry which is preliminary data.</text>
</comment>
<proteinExistence type="predicted"/>
<keyword evidence="6" id="KW-1185">Reference proteome</keyword>
<name>A0A7Y9I3M1_9ACTN</name>
<dbReference type="Gene3D" id="1.10.10.1320">
    <property type="entry name" value="Anti-sigma factor, zinc-finger domain"/>
    <property type="match status" value="1"/>
</dbReference>
<gene>
    <name evidence="5" type="ORF">BKA15_000881</name>
</gene>
<keyword evidence="2" id="KW-0804">Transcription</keyword>
<dbReference type="EMBL" id="JACCBU010000001">
    <property type="protein sequence ID" value="NYE69552.1"/>
    <property type="molecule type" value="Genomic_DNA"/>
</dbReference>
<evidence type="ECO:0000313" key="5">
    <source>
        <dbReference type="EMBL" id="NYE69552.1"/>
    </source>
</evidence>
<reference evidence="5 6" key="1">
    <citation type="submission" date="2020-07" db="EMBL/GenBank/DDBJ databases">
        <title>Sequencing the genomes of 1000 actinobacteria strains.</title>
        <authorList>
            <person name="Klenk H.-P."/>
        </authorList>
    </citation>
    <scope>NUCLEOTIDE SEQUENCE [LARGE SCALE GENOMIC DNA]</scope>
    <source>
        <strain evidence="5 6">DSM 22083</strain>
    </source>
</reference>
<organism evidence="5 6">
    <name type="scientific">Microlunatus parietis</name>
    <dbReference type="NCBI Taxonomy" id="682979"/>
    <lineage>
        <taxon>Bacteria</taxon>
        <taxon>Bacillati</taxon>
        <taxon>Actinomycetota</taxon>
        <taxon>Actinomycetes</taxon>
        <taxon>Propionibacteriales</taxon>
        <taxon>Propionibacteriaceae</taxon>
        <taxon>Microlunatus</taxon>
    </lineage>
</organism>
<sequence>MPQDRFATYDAAYVLGALSPKDRQEYEQHLRECPDCANSVRELAGMPGLLSQVPPSLLPTDAEHPDPPPEDLLPKLLDQVRREQLRRRVITIGSAVLAAAACLALVIMIIFRPPVGDEPTAIPTATMSPVSNAPVWATIGLEQVDWGTKVDMHCMYEKRPGYSKSGVYLLVVVAKDGTEEQVGAWRVKPGQDARFPAATSHPISEIAAIEVRTTSNKTLLTLAP</sequence>
<accession>A0A7Y9I3M1</accession>
<keyword evidence="3" id="KW-0472">Membrane</keyword>
<evidence type="ECO:0000313" key="6">
    <source>
        <dbReference type="Proteomes" id="UP000569914"/>
    </source>
</evidence>
<dbReference type="Pfam" id="PF13490">
    <property type="entry name" value="zf-HC2"/>
    <property type="match status" value="1"/>
</dbReference>
<keyword evidence="3" id="KW-0812">Transmembrane</keyword>